<dbReference type="Gene3D" id="3.40.50.10320">
    <property type="entry name" value="LmbE-like"/>
    <property type="match status" value="1"/>
</dbReference>
<dbReference type="Proteomes" id="UP000223913">
    <property type="component" value="Unassembled WGS sequence"/>
</dbReference>
<evidence type="ECO:0000313" key="1">
    <source>
        <dbReference type="EMBL" id="PHN04839.1"/>
    </source>
</evidence>
<dbReference type="PANTHER" id="PTHR12993">
    <property type="entry name" value="N-ACETYLGLUCOSAMINYL-PHOSPHATIDYLINOSITOL DE-N-ACETYLASE-RELATED"/>
    <property type="match status" value="1"/>
</dbReference>
<protein>
    <submittedName>
        <fullName evidence="1">LmbE family protein</fullName>
    </submittedName>
</protein>
<sequence>MIRPLWRYGLVLLVLTIASGLFAQQPKKWTSADIHEAIKKLNFLGSALYVAAHPDDENTRLIAYLSNGVKAETAYLSMTRGDGGQNLVGPEIREYLGIIRTQELLGARRLDGGQQMFTRANDFGFSKHPDETLEIWNKDEVLSDVVWAIRKWQPDVIINRFWHEYEERLAGRMHGHHTASAMLSVKAFDLAADASKFPEQLKYVDTWQPRRLFFNTSWWFYGSEEAFKKVDKSDMLTVDVGVYYPIKGKSNTEIAAESRSMHKSQGFGSSGSRGSADEYIKLLKGDMPNGDHIFDGINTTWTRVEGGEPIGHILGAVENTFRYDEPHKSLTGLINAYKLIKRLPDGYWKRIKQAEIEEVIAACMALYAEAVSNDYSATRGQDITLDIELINRSAADVSLQSLEILPFGIDTTFDQQLENNKALTYEKSVELPKDFDLTNPYWLNEKSELGMYTVKAQELRGLPETPRELKVRFNLLVQGEPMSIERDVVYKRTDPVDGEVYRPFEITPPVYANIDNSVYVFAGTSPKPVTVRLKAGKADLKGTLELCHEEGWRAEPETVDFELTQKGEEQTFTFTLFPPEEQSEAMIVPLVKIGEESYTQAIKLIDYDHIPTQTVFADASVKVVKIDIHKAGSRVGYYMGAGDEIPASLEEIGYEVTLLDDRDMTPSNLQTFDAIIMGVRAYNTQDRLKFHQEKLLDYVKNGGTMIVQYNTSGRLKIPEEQLAPYPLEISRDRVTVEEANVRFLEPEHPVLNYPNEITAKDFDGWVQERGLYFPNKWDEAFTPVLSSNDPGEDPRDGGLLVAKYGEGYYIYTGYSWFRELPAGVPGAFRLFANMISIGKEVRP</sequence>
<dbReference type="InterPro" id="IPR003737">
    <property type="entry name" value="GlcNAc_PI_deacetylase-related"/>
</dbReference>
<dbReference type="OrthoDB" id="9759749at2"/>
<dbReference type="RefSeq" id="WP_099151899.1">
    <property type="nucleotide sequence ID" value="NZ_PDUD01000024.1"/>
</dbReference>
<dbReference type="Pfam" id="PF02585">
    <property type="entry name" value="PIG-L"/>
    <property type="match status" value="1"/>
</dbReference>
<name>A0A2D0N9L5_FLAN2</name>
<dbReference type="InterPro" id="IPR024078">
    <property type="entry name" value="LmbE-like_dom_sf"/>
</dbReference>
<organism evidence="1 2">
    <name type="scientific">Flavilitoribacter nigricans (strain ATCC 23147 / DSM 23189 / NBRC 102662 / NCIMB 1420 / SS-2)</name>
    <name type="common">Lewinella nigricans</name>
    <dbReference type="NCBI Taxonomy" id="1122177"/>
    <lineage>
        <taxon>Bacteria</taxon>
        <taxon>Pseudomonadati</taxon>
        <taxon>Bacteroidota</taxon>
        <taxon>Saprospiria</taxon>
        <taxon>Saprospirales</taxon>
        <taxon>Lewinellaceae</taxon>
        <taxon>Flavilitoribacter</taxon>
    </lineage>
</organism>
<accession>A0A2D0N9L5</accession>
<evidence type="ECO:0000313" key="2">
    <source>
        <dbReference type="Proteomes" id="UP000223913"/>
    </source>
</evidence>
<reference evidence="1 2" key="1">
    <citation type="submission" date="2017-10" db="EMBL/GenBank/DDBJ databases">
        <title>The draft genome sequence of Lewinella nigricans NBRC 102662.</title>
        <authorList>
            <person name="Wang K."/>
        </authorList>
    </citation>
    <scope>NUCLEOTIDE SEQUENCE [LARGE SCALE GENOMIC DNA]</scope>
    <source>
        <strain evidence="1 2">NBRC 102662</strain>
    </source>
</reference>
<dbReference type="InterPro" id="IPR029062">
    <property type="entry name" value="Class_I_gatase-like"/>
</dbReference>
<gene>
    <name evidence="1" type="ORF">CRP01_20225</name>
</gene>
<dbReference type="SUPFAM" id="SSF52317">
    <property type="entry name" value="Class I glutamine amidotransferase-like"/>
    <property type="match status" value="1"/>
</dbReference>
<dbReference type="SUPFAM" id="SSF102588">
    <property type="entry name" value="LmbE-like"/>
    <property type="match status" value="1"/>
</dbReference>
<keyword evidence="2" id="KW-1185">Reference proteome</keyword>
<proteinExistence type="predicted"/>
<dbReference type="EMBL" id="PDUD01000024">
    <property type="protein sequence ID" value="PHN04839.1"/>
    <property type="molecule type" value="Genomic_DNA"/>
</dbReference>
<dbReference type="AlphaFoldDB" id="A0A2D0N9L5"/>
<comment type="caution">
    <text evidence="1">The sequence shown here is derived from an EMBL/GenBank/DDBJ whole genome shotgun (WGS) entry which is preliminary data.</text>
</comment>
<dbReference type="GO" id="GO:0016811">
    <property type="term" value="F:hydrolase activity, acting on carbon-nitrogen (but not peptide) bonds, in linear amides"/>
    <property type="evidence" value="ECO:0007669"/>
    <property type="project" value="TreeGrafter"/>
</dbReference>
<dbReference type="PANTHER" id="PTHR12993:SF11">
    <property type="entry name" value="N-ACETYLGLUCOSAMINYL-PHOSPHATIDYLINOSITOL DE-N-ACETYLASE"/>
    <property type="match status" value="1"/>
</dbReference>